<gene>
    <name evidence="1" type="ORF">L1987_65209</name>
</gene>
<comment type="caution">
    <text evidence="1">The sequence shown here is derived from an EMBL/GenBank/DDBJ whole genome shotgun (WGS) entry which is preliminary data.</text>
</comment>
<protein>
    <submittedName>
        <fullName evidence="1">Uncharacterized protein</fullName>
    </submittedName>
</protein>
<dbReference type="EMBL" id="CM042039">
    <property type="protein sequence ID" value="KAI3725421.1"/>
    <property type="molecule type" value="Genomic_DNA"/>
</dbReference>
<reference evidence="2" key="1">
    <citation type="journal article" date="2022" name="Mol. Ecol. Resour.">
        <title>The genomes of chicory, endive, great burdock and yacon provide insights into Asteraceae palaeo-polyploidization history and plant inulin production.</title>
        <authorList>
            <person name="Fan W."/>
            <person name="Wang S."/>
            <person name="Wang H."/>
            <person name="Wang A."/>
            <person name="Jiang F."/>
            <person name="Liu H."/>
            <person name="Zhao H."/>
            <person name="Xu D."/>
            <person name="Zhang Y."/>
        </authorList>
    </citation>
    <scope>NUCLEOTIDE SEQUENCE [LARGE SCALE GENOMIC DNA]</scope>
    <source>
        <strain evidence="2">cv. Yunnan</strain>
    </source>
</reference>
<sequence length="119" mass="13794">MAPSLSCKICDDGGFFFCLRAMSKFDGILFYFYICDRTSLIVESAKELQLRSFHVPVYALLIIVSAVTPLKKQSDKFAFFGKSIVYLNRHQTEEWERWMQVQEEMASSIYGLLLTLICR</sequence>
<name>A0ACB9BTQ3_9ASTR</name>
<dbReference type="Proteomes" id="UP001056120">
    <property type="component" value="Linkage Group LG22"/>
</dbReference>
<reference evidence="1 2" key="2">
    <citation type="journal article" date="2022" name="Mol. Ecol. Resour.">
        <title>The genomes of chicory, endive, great burdock and yacon provide insights into Asteraceae paleo-polyploidization history and plant inulin production.</title>
        <authorList>
            <person name="Fan W."/>
            <person name="Wang S."/>
            <person name="Wang H."/>
            <person name="Wang A."/>
            <person name="Jiang F."/>
            <person name="Liu H."/>
            <person name="Zhao H."/>
            <person name="Xu D."/>
            <person name="Zhang Y."/>
        </authorList>
    </citation>
    <scope>NUCLEOTIDE SEQUENCE [LARGE SCALE GENOMIC DNA]</scope>
    <source>
        <strain evidence="2">cv. Yunnan</strain>
        <tissue evidence="1">Leaves</tissue>
    </source>
</reference>
<organism evidence="1 2">
    <name type="scientific">Smallanthus sonchifolius</name>
    <dbReference type="NCBI Taxonomy" id="185202"/>
    <lineage>
        <taxon>Eukaryota</taxon>
        <taxon>Viridiplantae</taxon>
        <taxon>Streptophyta</taxon>
        <taxon>Embryophyta</taxon>
        <taxon>Tracheophyta</taxon>
        <taxon>Spermatophyta</taxon>
        <taxon>Magnoliopsida</taxon>
        <taxon>eudicotyledons</taxon>
        <taxon>Gunneridae</taxon>
        <taxon>Pentapetalae</taxon>
        <taxon>asterids</taxon>
        <taxon>campanulids</taxon>
        <taxon>Asterales</taxon>
        <taxon>Asteraceae</taxon>
        <taxon>Asteroideae</taxon>
        <taxon>Heliantheae alliance</taxon>
        <taxon>Millerieae</taxon>
        <taxon>Smallanthus</taxon>
    </lineage>
</organism>
<accession>A0ACB9BTQ3</accession>
<evidence type="ECO:0000313" key="2">
    <source>
        <dbReference type="Proteomes" id="UP001056120"/>
    </source>
</evidence>
<keyword evidence="2" id="KW-1185">Reference proteome</keyword>
<evidence type="ECO:0000313" key="1">
    <source>
        <dbReference type="EMBL" id="KAI3725421.1"/>
    </source>
</evidence>
<proteinExistence type="predicted"/>